<protein>
    <submittedName>
        <fullName evidence="1">Uncharacterized protein</fullName>
    </submittedName>
</protein>
<reference evidence="1" key="1">
    <citation type="submission" date="2019-12" db="EMBL/GenBank/DDBJ databases">
        <title>Microbes associate with the intestines of laboratory mice.</title>
        <authorList>
            <person name="Navarre W."/>
            <person name="Wong E."/>
        </authorList>
    </citation>
    <scope>NUCLEOTIDE SEQUENCE</scope>
    <source>
        <strain evidence="1">NM79_F5</strain>
    </source>
</reference>
<evidence type="ECO:0000313" key="1">
    <source>
        <dbReference type="EMBL" id="MVX63760.1"/>
    </source>
</evidence>
<comment type="caution">
    <text evidence="1">The sequence shown here is derived from an EMBL/GenBank/DDBJ whole genome shotgun (WGS) entry which is preliminary data.</text>
</comment>
<proteinExistence type="predicted"/>
<gene>
    <name evidence="1" type="ORF">GKZ28_08635</name>
</gene>
<accession>A0A964W226</accession>
<dbReference type="EMBL" id="WSRQ01000010">
    <property type="protein sequence ID" value="MVX63760.1"/>
    <property type="molecule type" value="Genomic_DNA"/>
</dbReference>
<evidence type="ECO:0000313" key="2">
    <source>
        <dbReference type="Proteomes" id="UP000656077"/>
    </source>
</evidence>
<dbReference type="RefSeq" id="WP_160358853.1">
    <property type="nucleotide sequence ID" value="NZ_WSRQ01000010.1"/>
</dbReference>
<organism evidence="1 2">
    <name type="scientific">Clostridium chromiireducens</name>
    <dbReference type="NCBI Taxonomy" id="225345"/>
    <lineage>
        <taxon>Bacteria</taxon>
        <taxon>Bacillati</taxon>
        <taxon>Bacillota</taxon>
        <taxon>Clostridia</taxon>
        <taxon>Eubacteriales</taxon>
        <taxon>Clostridiaceae</taxon>
        <taxon>Clostridium</taxon>
    </lineage>
</organism>
<dbReference type="Proteomes" id="UP000656077">
    <property type="component" value="Unassembled WGS sequence"/>
</dbReference>
<dbReference type="AlphaFoldDB" id="A0A964W226"/>
<sequence>MKLLCGLCYCNVSLSKVTRYGNLGVIIVYQCPQCKREYEDIGIFKERDSMEIIQISKEIDISN</sequence>
<name>A0A964W226_9CLOT</name>